<evidence type="ECO:0000256" key="1">
    <source>
        <dbReference type="ARBA" id="ARBA00009451"/>
    </source>
</evidence>
<proteinExistence type="inferred from homology"/>
<dbReference type="PROSITE" id="PS00464">
    <property type="entry name" value="RIBOSOMAL_L22"/>
    <property type="match status" value="1"/>
</dbReference>
<dbReference type="EMBL" id="UINC01154647">
    <property type="protein sequence ID" value="SVD50046.1"/>
    <property type="molecule type" value="Genomic_DNA"/>
</dbReference>
<accession>A0A382VTX1</accession>
<gene>
    <name evidence="4" type="ORF">METZ01_LOCUS402900</name>
</gene>
<dbReference type="InterPro" id="IPR001063">
    <property type="entry name" value="Ribosomal_uL22"/>
</dbReference>
<evidence type="ECO:0008006" key="5">
    <source>
        <dbReference type="Google" id="ProtNLM"/>
    </source>
</evidence>
<sequence>MSGPPVDVEDLFVSRIHADQGRTLKRLRPRARGSTDRILKRQSHVTIIVSDGRDEVATAVSTAESVAVDETADAE</sequence>
<evidence type="ECO:0000256" key="3">
    <source>
        <dbReference type="ARBA" id="ARBA00023274"/>
    </source>
</evidence>
<dbReference type="InterPro" id="IPR018260">
    <property type="entry name" value="Ribosomal_uL22_CS"/>
</dbReference>
<dbReference type="SUPFAM" id="SSF54843">
    <property type="entry name" value="Ribosomal protein L22"/>
    <property type="match status" value="1"/>
</dbReference>
<comment type="similarity">
    <text evidence="1">Belongs to the universal ribosomal protein uL22 family.</text>
</comment>
<evidence type="ECO:0000313" key="4">
    <source>
        <dbReference type="EMBL" id="SVD50046.1"/>
    </source>
</evidence>
<organism evidence="4">
    <name type="scientific">marine metagenome</name>
    <dbReference type="NCBI Taxonomy" id="408172"/>
    <lineage>
        <taxon>unclassified sequences</taxon>
        <taxon>metagenomes</taxon>
        <taxon>ecological metagenomes</taxon>
    </lineage>
</organism>
<dbReference type="Pfam" id="PF00237">
    <property type="entry name" value="Ribosomal_L22"/>
    <property type="match status" value="1"/>
</dbReference>
<reference evidence="4" key="1">
    <citation type="submission" date="2018-05" db="EMBL/GenBank/DDBJ databases">
        <authorList>
            <person name="Lanie J.A."/>
            <person name="Ng W.-L."/>
            <person name="Kazmierczak K.M."/>
            <person name="Andrzejewski T.M."/>
            <person name="Davidsen T.M."/>
            <person name="Wayne K.J."/>
            <person name="Tettelin H."/>
            <person name="Glass J.I."/>
            <person name="Rusch D."/>
            <person name="Podicherti R."/>
            <person name="Tsui H.-C.T."/>
            <person name="Winkler M.E."/>
        </authorList>
    </citation>
    <scope>NUCLEOTIDE SEQUENCE</scope>
</reference>
<dbReference type="GO" id="GO:0003735">
    <property type="term" value="F:structural constituent of ribosome"/>
    <property type="evidence" value="ECO:0007669"/>
    <property type="project" value="InterPro"/>
</dbReference>
<dbReference type="GO" id="GO:0005840">
    <property type="term" value="C:ribosome"/>
    <property type="evidence" value="ECO:0007669"/>
    <property type="project" value="UniProtKB-KW"/>
</dbReference>
<evidence type="ECO:0000256" key="2">
    <source>
        <dbReference type="ARBA" id="ARBA00022980"/>
    </source>
</evidence>
<keyword evidence="2" id="KW-0689">Ribosomal protein</keyword>
<dbReference type="GO" id="GO:1990904">
    <property type="term" value="C:ribonucleoprotein complex"/>
    <property type="evidence" value="ECO:0007669"/>
    <property type="project" value="UniProtKB-KW"/>
</dbReference>
<dbReference type="InterPro" id="IPR036394">
    <property type="entry name" value="Ribosomal_uL22_sf"/>
</dbReference>
<dbReference type="GO" id="GO:0006412">
    <property type="term" value="P:translation"/>
    <property type="evidence" value="ECO:0007669"/>
    <property type="project" value="InterPro"/>
</dbReference>
<name>A0A382VTX1_9ZZZZ</name>
<keyword evidence="3" id="KW-0687">Ribonucleoprotein</keyword>
<dbReference type="AlphaFoldDB" id="A0A382VTX1"/>
<dbReference type="Gene3D" id="3.90.470.10">
    <property type="entry name" value="Ribosomal protein L22/L17"/>
    <property type="match status" value="1"/>
</dbReference>
<protein>
    <recommendedName>
        <fullName evidence="5">50S ribosomal protein L22</fullName>
    </recommendedName>
</protein>